<dbReference type="RefSeq" id="WP_169680792.1">
    <property type="nucleotide sequence ID" value="NZ_JABBNU010000005.1"/>
</dbReference>
<dbReference type="GO" id="GO:0006396">
    <property type="term" value="P:RNA processing"/>
    <property type="evidence" value="ECO:0007669"/>
    <property type="project" value="InterPro"/>
</dbReference>
<dbReference type="Gene3D" id="1.25.40.10">
    <property type="entry name" value="Tetratricopeptide repeat domain"/>
    <property type="match status" value="4"/>
</dbReference>
<comment type="caution">
    <text evidence="3">The sequence shown here is derived from an EMBL/GenBank/DDBJ whole genome shotgun (WGS) entry which is preliminary data.</text>
</comment>
<dbReference type="PROSITE" id="PS50005">
    <property type="entry name" value="TPR"/>
    <property type="match status" value="6"/>
</dbReference>
<sequence>MHQDRLKYFLFLFLIIIGSSVIYGQSKNLNYKDKRAFENFFGEGNKYFILQEYDTAIELYKLALEVDKNNSTVLYKIGEIYLNLGKPFEAKPFAEEALKNDKSNKYIYLLAAEVNTQTGNIKEAIEIYEKLLENIPNSNVYLFNLATLYQYRKDFEKALEILNEAEQKMGVSKETAFRKKSLLLQMGREQEAADELQKLVNIYPDNNLYIYELGDLYMSLNQFDKAEEMVNLLLENDPNNAQGQVMLAELYRKKGNEAECRRILTNAVKNPDLDFDTKVNIVAEYIKEIKNPEVAPFIIEMGNDIIATHPDEPKSHALLGDIYFQAGDKKSALTKYLTAIEKNDNNFEVWQNILNLEYGLGYFEDLKIHAIEAMILYPNQPSVYYYAGTAALNLKDYKEASLYFDQAIPYTNNDKDLQAVFYGLKGDAYHAQEEYETAYKSYEQALEINPELAHVLNNYSYFLAIRKYNLSKAYELSTKLIKLFPGNARYLDTHAWVLFNQGKYKEAKNFLKSAIDTQDANATIYEHYGDVLFKLGEKQKAVEQWQIAKSKGSTSEYIDKKIAEQRLYEN</sequence>
<dbReference type="Pfam" id="PF00515">
    <property type="entry name" value="TPR_1"/>
    <property type="match status" value="1"/>
</dbReference>
<evidence type="ECO:0000256" key="1">
    <source>
        <dbReference type="PROSITE-ProRule" id="PRU00339"/>
    </source>
</evidence>
<keyword evidence="2" id="KW-1133">Transmembrane helix</keyword>
<evidence type="ECO:0000313" key="3">
    <source>
        <dbReference type="EMBL" id="NMM48652.1"/>
    </source>
</evidence>
<feature type="repeat" description="TPR" evidence="1">
    <location>
        <begin position="37"/>
        <end position="70"/>
    </location>
</feature>
<keyword evidence="4" id="KW-1185">Reference proteome</keyword>
<dbReference type="Pfam" id="PF14559">
    <property type="entry name" value="TPR_19"/>
    <property type="match status" value="2"/>
</dbReference>
<reference evidence="3 4" key="1">
    <citation type="submission" date="2020-04" db="EMBL/GenBank/DDBJ databases">
        <title>Flammeovirgaceae bacterium KN852 isolated from deep sea.</title>
        <authorList>
            <person name="Zhang D.-C."/>
        </authorList>
    </citation>
    <scope>NUCLEOTIDE SEQUENCE [LARGE SCALE GENOMIC DNA]</scope>
    <source>
        <strain evidence="3 4">KN852</strain>
    </source>
</reference>
<feature type="transmembrane region" description="Helical" evidence="2">
    <location>
        <begin position="6"/>
        <end position="24"/>
    </location>
</feature>
<dbReference type="PROSITE" id="PS50293">
    <property type="entry name" value="TPR_REGION"/>
    <property type="match status" value="1"/>
</dbReference>
<dbReference type="SUPFAM" id="SSF48452">
    <property type="entry name" value="TPR-like"/>
    <property type="match status" value="2"/>
</dbReference>
<name>A0A848J693_9BACT</name>
<dbReference type="AlphaFoldDB" id="A0A848J693"/>
<protein>
    <submittedName>
        <fullName evidence="3">Tetratricopeptide repeat protein</fullName>
    </submittedName>
</protein>
<accession>A0A848J693</accession>
<dbReference type="Pfam" id="PF13414">
    <property type="entry name" value="TPR_11"/>
    <property type="match status" value="1"/>
</dbReference>
<dbReference type="Proteomes" id="UP000559010">
    <property type="component" value="Unassembled WGS sequence"/>
</dbReference>
<dbReference type="PANTHER" id="PTHR12558:SF47">
    <property type="entry name" value="LIPOPOLYSACCHARIDE ASSEMBLY PROTEIN B"/>
    <property type="match status" value="1"/>
</dbReference>
<organism evidence="3 4">
    <name type="scientific">Marinigracilibium pacificum</name>
    <dbReference type="NCBI Taxonomy" id="2729599"/>
    <lineage>
        <taxon>Bacteria</taxon>
        <taxon>Pseudomonadati</taxon>
        <taxon>Bacteroidota</taxon>
        <taxon>Cytophagia</taxon>
        <taxon>Cytophagales</taxon>
        <taxon>Flammeovirgaceae</taxon>
        <taxon>Marinigracilibium</taxon>
    </lineage>
</organism>
<dbReference type="InterPro" id="IPR011990">
    <property type="entry name" value="TPR-like_helical_dom_sf"/>
</dbReference>
<dbReference type="InterPro" id="IPR019734">
    <property type="entry name" value="TPR_rpt"/>
</dbReference>
<keyword evidence="1" id="KW-0802">TPR repeat</keyword>
<dbReference type="EMBL" id="JABBNU010000005">
    <property type="protein sequence ID" value="NMM48652.1"/>
    <property type="molecule type" value="Genomic_DNA"/>
</dbReference>
<feature type="repeat" description="TPR" evidence="1">
    <location>
        <begin position="381"/>
        <end position="414"/>
    </location>
</feature>
<dbReference type="PANTHER" id="PTHR12558">
    <property type="entry name" value="CELL DIVISION CYCLE 16,23,27"/>
    <property type="match status" value="1"/>
</dbReference>
<evidence type="ECO:0000313" key="4">
    <source>
        <dbReference type="Proteomes" id="UP000559010"/>
    </source>
</evidence>
<dbReference type="SMART" id="SM00028">
    <property type="entry name" value="TPR"/>
    <property type="match status" value="11"/>
</dbReference>
<proteinExistence type="predicted"/>
<feature type="repeat" description="TPR" evidence="1">
    <location>
        <begin position="419"/>
        <end position="452"/>
    </location>
</feature>
<evidence type="ECO:0000256" key="2">
    <source>
        <dbReference type="SAM" id="Phobius"/>
    </source>
</evidence>
<feature type="repeat" description="TPR" evidence="1">
    <location>
        <begin position="105"/>
        <end position="138"/>
    </location>
</feature>
<feature type="repeat" description="TPR" evidence="1">
    <location>
        <begin position="313"/>
        <end position="346"/>
    </location>
</feature>
<keyword evidence="2" id="KW-0472">Membrane</keyword>
<dbReference type="SMART" id="SM00386">
    <property type="entry name" value="HAT"/>
    <property type="match status" value="4"/>
</dbReference>
<dbReference type="InterPro" id="IPR003107">
    <property type="entry name" value="HAT"/>
</dbReference>
<keyword evidence="2" id="KW-0812">Transmembrane</keyword>
<feature type="repeat" description="TPR" evidence="1">
    <location>
        <begin position="207"/>
        <end position="240"/>
    </location>
</feature>
<gene>
    <name evidence="3" type="ORF">HH304_09595</name>
</gene>
<dbReference type="Pfam" id="PF12895">
    <property type="entry name" value="ANAPC3"/>
    <property type="match status" value="1"/>
</dbReference>
<dbReference type="SUPFAM" id="SSF81901">
    <property type="entry name" value="HCP-like"/>
    <property type="match status" value="1"/>
</dbReference>